<feature type="domain" description="7,8-dihydro-6-hydroxymethylpterin-pyrophosphokinase" evidence="13">
    <location>
        <begin position="9"/>
        <end position="135"/>
    </location>
</feature>
<dbReference type="PANTHER" id="PTHR43071">
    <property type="entry name" value="2-AMINO-4-HYDROXY-6-HYDROXYMETHYLDIHYDROPTERIDINE PYROPHOSPHOKINASE"/>
    <property type="match status" value="1"/>
</dbReference>
<evidence type="ECO:0000256" key="9">
    <source>
        <dbReference type="ARBA" id="ARBA00022909"/>
    </source>
</evidence>
<gene>
    <name evidence="14" type="ORF">CONE_0827</name>
</gene>
<evidence type="ECO:0000259" key="13">
    <source>
        <dbReference type="Pfam" id="PF01288"/>
    </source>
</evidence>
<evidence type="ECO:0000256" key="8">
    <source>
        <dbReference type="ARBA" id="ARBA00022840"/>
    </source>
</evidence>
<dbReference type="SUPFAM" id="SSF55083">
    <property type="entry name" value="6-hydroxymethyl-7,8-dihydropterin pyrophosphokinase, HPPK"/>
    <property type="match status" value="1"/>
</dbReference>
<evidence type="ECO:0000256" key="10">
    <source>
        <dbReference type="ARBA" id="ARBA00029409"/>
    </source>
</evidence>
<dbReference type="GO" id="GO:0005524">
    <property type="term" value="F:ATP binding"/>
    <property type="evidence" value="ECO:0007669"/>
    <property type="project" value="UniProtKB-KW"/>
</dbReference>
<keyword evidence="6" id="KW-0547">Nucleotide-binding</keyword>
<keyword evidence="5" id="KW-0808">Transferase</keyword>
<evidence type="ECO:0000256" key="7">
    <source>
        <dbReference type="ARBA" id="ARBA00022777"/>
    </source>
</evidence>
<dbReference type="NCBIfam" id="TIGR01498">
    <property type="entry name" value="folK"/>
    <property type="match status" value="1"/>
</dbReference>
<evidence type="ECO:0000256" key="5">
    <source>
        <dbReference type="ARBA" id="ARBA00022679"/>
    </source>
</evidence>
<dbReference type="RefSeq" id="WP_015397230.1">
    <property type="nucleotide sequence ID" value="NC_020299.1"/>
</dbReference>
<keyword evidence="9" id="KW-0289">Folate biosynthesis</keyword>
<comment type="similarity">
    <text evidence="2">Belongs to the HPPK family.</text>
</comment>
<evidence type="ECO:0000256" key="4">
    <source>
        <dbReference type="ARBA" id="ARBA00016218"/>
    </source>
</evidence>
<dbReference type="InterPro" id="IPR000550">
    <property type="entry name" value="Hppk"/>
</dbReference>
<dbReference type="GO" id="GO:0046656">
    <property type="term" value="P:folic acid biosynthetic process"/>
    <property type="evidence" value="ECO:0007669"/>
    <property type="project" value="UniProtKB-KW"/>
</dbReference>
<evidence type="ECO:0000256" key="12">
    <source>
        <dbReference type="ARBA" id="ARBA00033413"/>
    </source>
</evidence>
<dbReference type="GO" id="GO:0003848">
    <property type="term" value="F:2-amino-4-hydroxy-6-hydroxymethyldihydropteridine diphosphokinase activity"/>
    <property type="evidence" value="ECO:0007669"/>
    <property type="project" value="UniProtKB-EC"/>
</dbReference>
<dbReference type="Proteomes" id="UP000011541">
    <property type="component" value="Chromosome"/>
</dbReference>
<dbReference type="GO" id="GO:0046654">
    <property type="term" value="P:tetrahydrofolate biosynthetic process"/>
    <property type="evidence" value="ECO:0007669"/>
    <property type="project" value="UniProtKB-UniPathway"/>
</dbReference>
<evidence type="ECO:0000313" key="15">
    <source>
        <dbReference type="Proteomes" id="UP000011541"/>
    </source>
</evidence>
<proteinExistence type="inferred from homology"/>
<evidence type="ECO:0000256" key="6">
    <source>
        <dbReference type="ARBA" id="ARBA00022741"/>
    </source>
</evidence>
<keyword evidence="7 14" id="KW-0418">Kinase</keyword>
<comment type="function">
    <text evidence="10">Catalyzes the transfer of pyrophosphate from adenosine triphosphate (ATP) to 6-hydroxymethyl-7,8-dihydropterin, an enzymatic step in folate biosynthesis pathway.</text>
</comment>
<evidence type="ECO:0000313" key="14">
    <source>
        <dbReference type="EMBL" id="AGF48545.1"/>
    </source>
</evidence>
<name>M1M9A1_9PROT</name>
<protein>
    <recommendedName>
        <fullName evidence="4">2-amino-4-hydroxy-6-hydroxymethyldihydropteridine pyrophosphokinase</fullName>
        <ecNumber evidence="3">2.7.6.3</ecNumber>
    </recommendedName>
    <alternativeName>
        <fullName evidence="11">6-hydroxymethyl-7,8-dihydropterin pyrophosphokinase</fullName>
    </alternativeName>
    <alternativeName>
        <fullName evidence="12">7,8-dihydro-6-hydroxymethylpterin-pyrophosphokinase</fullName>
    </alternativeName>
</protein>
<dbReference type="Pfam" id="PF01288">
    <property type="entry name" value="HPPK"/>
    <property type="match status" value="1"/>
</dbReference>
<dbReference type="AlphaFoldDB" id="M1M9A1"/>
<keyword evidence="15" id="KW-1185">Reference proteome</keyword>
<dbReference type="Gene3D" id="3.30.70.560">
    <property type="entry name" value="7,8-Dihydro-6-hydroxymethylpterin-pyrophosphokinase HPPK"/>
    <property type="match status" value="1"/>
</dbReference>
<sequence length="162" mass="18572">MIDKTVESYIGLGSNQGDSISIINNAISDLFCIFGSHSIKSKMYISSPIKAEGPDFINAVVKIFTNKVPLDLLETLQILEKKYGRQRMYKNSPRTLDLDILLYSQKSIRSKELTIPHPRMQERAFVLKPIIDIDPYIEIPYYGKAQNLLSNIKDQYIKEIDE</sequence>
<dbReference type="UniPathway" id="UPA00077">
    <property type="reaction ID" value="UER00155"/>
</dbReference>
<dbReference type="PATRIC" id="fig|1208920.3.peg.539"/>
<organism evidence="14 15">
    <name type="scientific">Candidatus Kinetoplastidibacterium stringomonadis TCC290E</name>
    <dbReference type="NCBI Taxonomy" id="1208920"/>
    <lineage>
        <taxon>Bacteria</taxon>
        <taxon>Pseudomonadati</taxon>
        <taxon>Pseudomonadota</taxon>
        <taxon>Betaproteobacteria</taxon>
        <taxon>Candidatus Kinetoplastidibacterium</taxon>
    </lineage>
</organism>
<dbReference type="EMBL" id="CP003805">
    <property type="protein sequence ID" value="AGF48545.1"/>
    <property type="molecule type" value="Genomic_DNA"/>
</dbReference>
<keyword evidence="8" id="KW-0067">ATP-binding</keyword>
<evidence type="ECO:0000256" key="1">
    <source>
        <dbReference type="ARBA" id="ARBA00005051"/>
    </source>
</evidence>
<dbReference type="STRING" id="1208920.CONE_0827"/>
<evidence type="ECO:0000256" key="3">
    <source>
        <dbReference type="ARBA" id="ARBA00013253"/>
    </source>
</evidence>
<dbReference type="EC" id="2.7.6.3" evidence="3"/>
<accession>M1M9A1</accession>
<dbReference type="eggNOG" id="COG0801">
    <property type="taxonomic scope" value="Bacteria"/>
</dbReference>
<dbReference type="HOGENOM" id="CLU_097916_2_3_4"/>
<dbReference type="GO" id="GO:0016301">
    <property type="term" value="F:kinase activity"/>
    <property type="evidence" value="ECO:0007669"/>
    <property type="project" value="UniProtKB-KW"/>
</dbReference>
<evidence type="ECO:0000256" key="11">
    <source>
        <dbReference type="ARBA" id="ARBA00029766"/>
    </source>
</evidence>
<reference evidence="14 15" key="1">
    <citation type="journal article" date="2013" name="Genome Biol. Evol.">
        <title>Genome evolution and phylogenomic analysis of candidatus kinetoplastibacterium, the betaproteobacterial endosymbionts of strigomonas and angomonas.</title>
        <authorList>
            <person name="Alves J.M."/>
            <person name="Serrano M.G."/>
            <person name="Maia da Silva F."/>
            <person name="Voegtly L.J."/>
            <person name="Matveyev A.V."/>
            <person name="Teixeira M.M."/>
            <person name="Camargo E.P."/>
            <person name="Buck G.A."/>
        </authorList>
    </citation>
    <scope>NUCLEOTIDE SEQUENCE [LARGE SCALE GENOMIC DNA]</scope>
    <source>
        <strain evidence="14 15">TCC290E</strain>
    </source>
</reference>
<evidence type="ECO:0000256" key="2">
    <source>
        <dbReference type="ARBA" id="ARBA00005810"/>
    </source>
</evidence>
<dbReference type="InterPro" id="IPR035907">
    <property type="entry name" value="Hppk_sf"/>
</dbReference>
<dbReference type="CDD" id="cd00483">
    <property type="entry name" value="HPPK"/>
    <property type="match status" value="1"/>
</dbReference>
<dbReference type="PANTHER" id="PTHR43071:SF1">
    <property type="entry name" value="2-AMINO-4-HYDROXY-6-HYDROXYMETHYLDIHYDROPTERIDINE PYROPHOSPHOKINASE"/>
    <property type="match status" value="1"/>
</dbReference>
<dbReference type="KEGG" id="kon:CONE_0827"/>
<comment type="pathway">
    <text evidence="1">Cofactor biosynthesis; tetrahydrofolate biosynthesis; 2-amino-4-hydroxy-6-hydroxymethyl-7,8-dihydropteridine diphosphate from 7,8-dihydroneopterin triphosphate: step 4/4.</text>
</comment>